<sequence>MNQRQFPWVWVPKDKIGHLPKTHHLPPPPVHDHQNHPSVLHVLPIVSFVPRCPDPSSRAALKLVCDLYALDRIWNDIGTYRNVDYVAPNKAKAIHKLSEYLSFQVRNIAGELIDAFDLPDHVTRAPIAMQSEAYAQYTQHVGF</sequence>
<evidence type="ECO:0000313" key="1">
    <source>
        <dbReference type="EMBL" id="KAJ0097052.1"/>
    </source>
</evidence>
<accession>A0ACC1BDX8</accession>
<reference evidence="2" key="1">
    <citation type="journal article" date="2023" name="G3 (Bethesda)">
        <title>Genome assembly and association tests identify interacting loci associated with vigor, precocity, and sex in interspecific pistachio rootstocks.</title>
        <authorList>
            <person name="Palmer W."/>
            <person name="Jacygrad E."/>
            <person name="Sagayaradj S."/>
            <person name="Cavanaugh K."/>
            <person name="Han R."/>
            <person name="Bertier L."/>
            <person name="Beede B."/>
            <person name="Kafkas S."/>
            <person name="Golino D."/>
            <person name="Preece J."/>
            <person name="Michelmore R."/>
        </authorList>
    </citation>
    <scope>NUCLEOTIDE SEQUENCE [LARGE SCALE GENOMIC DNA]</scope>
</reference>
<protein>
    <submittedName>
        <fullName evidence="1">Uncharacterized protein</fullName>
    </submittedName>
</protein>
<keyword evidence="2" id="KW-1185">Reference proteome</keyword>
<dbReference type="Proteomes" id="UP001164250">
    <property type="component" value="Chromosome 5"/>
</dbReference>
<gene>
    <name evidence="1" type="ORF">Patl1_27247</name>
</gene>
<comment type="caution">
    <text evidence="1">The sequence shown here is derived from an EMBL/GenBank/DDBJ whole genome shotgun (WGS) entry which is preliminary data.</text>
</comment>
<organism evidence="1 2">
    <name type="scientific">Pistacia atlantica</name>
    <dbReference type="NCBI Taxonomy" id="434234"/>
    <lineage>
        <taxon>Eukaryota</taxon>
        <taxon>Viridiplantae</taxon>
        <taxon>Streptophyta</taxon>
        <taxon>Embryophyta</taxon>
        <taxon>Tracheophyta</taxon>
        <taxon>Spermatophyta</taxon>
        <taxon>Magnoliopsida</taxon>
        <taxon>eudicotyledons</taxon>
        <taxon>Gunneridae</taxon>
        <taxon>Pentapetalae</taxon>
        <taxon>rosids</taxon>
        <taxon>malvids</taxon>
        <taxon>Sapindales</taxon>
        <taxon>Anacardiaceae</taxon>
        <taxon>Pistacia</taxon>
    </lineage>
</organism>
<name>A0ACC1BDX8_9ROSI</name>
<dbReference type="EMBL" id="CM047901">
    <property type="protein sequence ID" value="KAJ0097052.1"/>
    <property type="molecule type" value="Genomic_DNA"/>
</dbReference>
<evidence type="ECO:0000313" key="2">
    <source>
        <dbReference type="Proteomes" id="UP001164250"/>
    </source>
</evidence>
<proteinExistence type="predicted"/>